<proteinExistence type="predicted"/>
<dbReference type="RefSeq" id="WP_044000278.1">
    <property type="nucleotide sequence ID" value="NZ_RWIS01000021.1"/>
</dbReference>
<sequence>MQDRAQKLSDLLPRGSQSQIAEKLNMSRQAVGDALKRCKPGNPVVIEAMRIARECGALDTAKDLATLNAAA</sequence>
<dbReference type="Gene3D" id="1.10.10.60">
    <property type="entry name" value="Homeodomain-like"/>
    <property type="match status" value="1"/>
</dbReference>
<dbReference type="AlphaFoldDB" id="A0A428IY53"/>
<dbReference type="OrthoDB" id="885981at2"/>
<organism evidence="1 2">
    <name type="scientific">Hymenobacter metallilatus</name>
    <dbReference type="NCBI Taxonomy" id="2493666"/>
    <lineage>
        <taxon>Bacteria</taxon>
        <taxon>Pseudomonadati</taxon>
        <taxon>Bacteroidota</taxon>
        <taxon>Cytophagia</taxon>
        <taxon>Cytophagales</taxon>
        <taxon>Hymenobacteraceae</taxon>
        <taxon>Hymenobacter</taxon>
    </lineage>
</organism>
<accession>A0A428IY53</accession>
<dbReference type="EMBL" id="RWIS01000021">
    <property type="protein sequence ID" value="RSK23947.1"/>
    <property type="molecule type" value="Genomic_DNA"/>
</dbReference>
<evidence type="ECO:0000313" key="1">
    <source>
        <dbReference type="EMBL" id="RSK23947.1"/>
    </source>
</evidence>
<reference evidence="1 2" key="1">
    <citation type="submission" date="2018-12" db="EMBL/GenBank/DDBJ databases">
        <authorList>
            <person name="Feng G."/>
            <person name="Zhu H."/>
        </authorList>
    </citation>
    <scope>NUCLEOTIDE SEQUENCE [LARGE SCALE GENOMIC DNA]</scope>
    <source>
        <strain evidence="1 2">9PBR-2</strain>
    </source>
</reference>
<gene>
    <name evidence="1" type="ORF">EI290_21405</name>
</gene>
<comment type="caution">
    <text evidence="1">The sequence shown here is derived from an EMBL/GenBank/DDBJ whole genome shotgun (WGS) entry which is preliminary data.</text>
</comment>
<dbReference type="Proteomes" id="UP000280066">
    <property type="component" value="Unassembled WGS sequence"/>
</dbReference>
<evidence type="ECO:0000313" key="2">
    <source>
        <dbReference type="Proteomes" id="UP000280066"/>
    </source>
</evidence>
<protein>
    <submittedName>
        <fullName evidence="1">Uncharacterized protein</fullName>
    </submittedName>
</protein>
<name>A0A428IY53_9BACT</name>
<keyword evidence="2" id="KW-1185">Reference proteome</keyword>